<dbReference type="AlphaFoldDB" id="A0A6A6IMP8"/>
<dbReference type="RefSeq" id="XP_033686828.1">
    <property type="nucleotide sequence ID" value="XM_033821063.1"/>
</dbReference>
<proteinExistence type="predicted"/>
<organism evidence="2 3">
    <name type="scientific">Trematosphaeria pertusa</name>
    <dbReference type="NCBI Taxonomy" id="390896"/>
    <lineage>
        <taxon>Eukaryota</taxon>
        <taxon>Fungi</taxon>
        <taxon>Dikarya</taxon>
        <taxon>Ascomycota</taxon>
        <taxon>Pezizomycotina</taxon>
        <taxon>Dothideomycetes</taxon>
        <taxon>Pleosporomycetidae</taxon>
        <taxon>Pleosporales</taxon>
        <taxon>Massarineae</taxon>
        <taxon>Trematosphaeriaceae</taxon>
        <taxon>Trematosphaeria</taxon>
    </lineage>
</organism>
<evidence type="ECO:0000313" key="3">
    <source>
        <dbReference type="Proteomes" id="UP000800094"/>
    </source>
</evidence>
<name>A0A6A6IMP8_9PLEO</name>
<dbReference type="GeneID" id="54574393"/>
<gene>
    <name evidence="2" type="ORF">BU26DRAFT_245185</name>
</gene>
<dbReference type="Proteomes" id="UP000800094">
    <property type="component" value="Unassembled WGS sequence"/>
</dbReference>
<evidence type="ECO:0000313" key="2">
    <source>
        <dbReference type="EMBL" id="KAF2251824.1"/>
    </source>
</evidence>
<feature type="compositionally biased region" description="Pro residues" evidence="1">
    <location>
        <begin position="65"/>
        <end position="78"/>
    </location>
</feature>
<keyword evidence="3" id="KW-1185">Reference proteome</keyword>
<sequence>MSSNLAAHLHFLGHSALSENSRYPLPFYLQLLQTPPLRVRDTPNRRHDPRHHPGAALHVSHHGTPQPPASPPPRPQKPTPRYQLTPFAVCQKSR</sequence>
<accession>A0A6A6IMP8</accession>
<feature type="region of interest" description="Disordered" evidence="1">
    <location>
        <begin position="34"/>
        <end position="94"/>
    </location>
</feature>
<dbReference type="EMBL" id="ML987192">
    <property type="protein sequence ID" value="KAF2251824.1"/>
    <property type="molecule type" value="Genomic_DNA"/>
</dbReference>
<evidence type="ECO:0000256" key="1">
    <source>
        <dbReference type="SAM" id="MobiDB-lite"/>
    </source>
</evidence>
<protein>
    <submittedName>
        <fullName evidence="2">Uncharacterized protein</fullName>
    </submittedName>
</protein>
<reference evidence="2" key="1">
    <citation type="journal article" date="2020" name="Stud. Mycol.">
        <title>101 Dothideomycetes genomes: a test case for predicting lifestyles and emergence of pathogens.</title>
        <authorList>
            <person name="Haridas S."/>
            <person name="Albert R."/>
            <person name="Binder M."/>
            <person name="Bloem J."/>
            <person name="Labutti K."/>
            <person name="Salamov A."/>
            <person name="Andreopoulos B."/>
            <person name="Baker S."/>
            <person name="Barry K."/>
            <person name="Bills G."/>
            <person name="Bluhm B."/>
            <person name="Cannon C."/>
            <person name="Castanera R."/>
            <person name="Culley D."/>
            <person name="Daum C."/>
            <person name="Ezra D."/>
            <person name="Gonzalez J."/>
            <person name="Henrissat B."/>
            <person name="Kuo A."/>
            <person name="Liang C."/>
            <person name="Lipzen A."/>
            <person name="Lutzoni F."/>
            <person name="Magnuson J."/>
            <person name="Mondo S."/>
            <person name="Nolan M."/>
            <person name="Ohm R."/>
            <person name="Pangilinan J."/>
            <person name="Park H.-J."/>
            <person name="Ramirez L."/>
            <person name="Alfaro M."/>
            <person name="Sun H."/>
            <person name="Tritt A."/>
            <person name="Yoshinaga Y."/>
            <person name="Zwiers L.-H."/>
            <person name="Turgeon B."/>
            <person name="Goodwin S."/>
            <person name="Spatafora J."/>
            <person name="Crous P."/>
            <person name="Grigoriev I."/>
        </authorList>
    </citation>
    <scope>NUCLEOTIDE SEQUENCE</scope>
    <source>
        <strain evidence="2">CBS 122368</strain>
    </source>
</reference>